<accession>A0ABR9F2Z6</accession>
<name>A0ABR9F2Z6_9GAMM</name>
<comment type="caution">
    <text evidence="1">The sequence shown here is derived from an EMBL/GenBank/DDBJ whole genome shotgun (WGS) entry which is preliminary data.</text>
</comment>
<dbReference type="RefSeq" id="WP_192536052.1">
    <property type="nucleotide sequence ID" value="NZ_CBCSBM010000001.1"/>
</dbReference>
<protein>
    <submittedName>
        <fullName evidence="1">Uncharacterized protein</fullName>
    </submittedName>
</protein>
<reference evidence="1 2" key="1">
    <citation type="submission" date="2020-07" db="EMBL/GenBank/DDBJ databases">
        <title>Halophilic bacteria isolated from french cheeses.</title>
        <authorList>
            <person name="Kothe C.I."/>
            <person name="Farah-Kraiem B."/>
            <person name="Renault P."/>
            <person name="Dridi B."/>
        </authorList>
    </citation>
    <scope>NUCLEOTIDE SEQUENCE [LARGE SCALE GENOMIC DNA]</scope>
    <source>
        <strain evidence="1 2">FME1</strain>
    </source>
</reference>
<dbReference type="Proteomes" id="UP001645039">
    <property type="component" value="Unassembled WGS sequence"/>
</dbReference>
<gene>
    <name evidence="1" type="ORF">EI168_12115</name>
</gene>
<dbReference type="EMBL" id="RRZD01000010">
    <property type="protein sequence ID" value="MBE0400848.1"/>
    <property type="molecule type" value="Genomic_DNA"/>
</dbReference>
<sequence>MTHDGVIRLLCREVLTMENVDVGGYGYLVLRIEAGQYQTLEKHDIAF</sequence>
<evidence type="ECO:0000313" key="1">
    <source>
        <dbReference type="EMBL" id="MBE0400848.1"/>
    </source>
</evidence>
<evidence type="ECO:0000313" key="2">
    <source>
        <dbReference type="Proteomes" id="UP001645039"/>
    </source>
</evidence>
<organism evidence="1 2">
    <name type="scientific">Halomonas casei</name>
    <dbReference type="NCBI Taxonomy" id="2742613"/>
    <lineage>
        <taxon>Bacteria</taxon>
        <taxon>Pseudomonadati</taxon>
        <taxon>Pseudomonadota</taxon>
        <taxon>Gammaproteobacteria</taxon>
        <taxon>Oceanospirillales</taxon>
        <taxon>Halomonadaceae</taxon>
        <taxon>Halomonas</taxon>
    </lineage>
</organism>
<proteinExistence type="predicted"/>
<keyword evidence="2" id="KW-1185">Reference proteome</keyword>